<organism evidence="19 20">
    <name type="scientific">Thermoleophilum album</name>
    <dbReference type="NCBI Taxonomy" id="29539"/>
    <lineage>
        <taxon>Bacteria</taxon>
        <taxon>Bacillati</taxon>
        <taxon>Actinomycetota</taxon>
        <taxon>Thermoleophilia</taxon>
        <taxon>Thermoleophilales</taxon>
        <taxon>Thermoleophilaceae</taxon>
        <taxon>Thermoleophilum</taxon>
    </lineage>
</organism>
<dbReference type="PANTHER" id="PTHR11712:SF336">
    <property type="entry name" value="3-OXOACYL-[ACYL-CARRIER-PROTEIN] SYNTHASE, MITOCHONDRIAL"/>
    <property type="match status" value="1"/>
</dbReference>
<keyword evidence="6 14" id="KW-0808">Transferase</keyword>
<dbReference type="FunFam" id="3.40.47.10:FF:000029">
    <property type="entry name" value="3-oxoacyl-[acyl-carrier-protein] synthase 1"/>
    <property type="match status" value="1"/>
</dbReference>
<dbReference type="Pfam" id="PF02801">
    <property type="entry name" value="Ketoacyl-synt_C"/>
    <property type="match status" value="1"/>
</dbReference>
<comment type="function">
    <text evidence="11 14">Involved in the type II fatty acid elongation cycle. Catalyzes the elongation of a wide range of acyl-ACP by the addition of two carbons from malonyl-ACP to an acyl acceptor. Can efficiently catalyze the conversion of palmitoleoyl-ACP (cis-hexadec-9-enoyl-ACP) to cis-vaccenoyl-ACP (cis-octadec-11-enoyl-ACP), an essential step in the thermal regulation of fatty acid composition.</text>
</comment>
<evidence type="ECO:0000256" key="6">
    <source>
        <dbReference type="ARBA" id="ARBA00022679"/>
    </source>
</evidence>
<evidence type="ECO:0000256" key="10">
    <source>
        <dbReference type="ARBA" id="ARBA00023315"/>
    </source>
</evidence>
<keyword evidence="10 14" id="KW-0012">Acyltransferase</keyword>
<evidence type="ECO:0000256" key="1">
    <source>
        <dbReference type="ARBA" id="ARBA00005194"/>
    </source>
</evidence>
<dbReference type="InterPro" id="IPR000794">
    <property type="entry name" value="Beta-ketoacyl_synthase"/>
</dbReference>
<dbReference type="SMART" id="SM00825">
    <property type="entry name" value="PKS_KS"/>
    <property type="match status" value="1"/>
</dbReference>
<sequence>MLRECRELARHGKRSLRHATSTSDHGTGLSEDQQSQTWPQPIAGERRRVAITGVGAVTPLGLGARTLHERWLAGVSGIVDGVGRCSEFDPREHLSAKEARRADRFTQLAIVAADEALRDAGLVAGEHYPADRVGCLIATGIGGIATIEQQHVVLMERGAERVSPLAVPLLMANAAAGVISMRHGLRGPSYAVASACASGAHALVCAHRMVAYGDADAVVVGGSEAALTSLAMAAFAAMEATSRSGLSCPFDRRRDGFVLGEGAGVLVLESERAARARGARILGYLRGCGMTSDAHHLTAPEPGGRGAARAIELALEDAGVTPEDVVYINAHGTSTPLNDRTETEAIKEVFGTRAWQVPVSSLKSAVGHLLGAAGAVEAIALLLALRDRVAPPTLNYEQPEEGLDLDYVPNAAKPLAVEGGRPLIGISNSFGFGGHNAVLCIEAAA</sequence>
<keyword evidence="5 14" id="KW-0444">Lipid biosynthesis</keyword>
<dbReference type="CDD" id="cd00834">
    <property type="entry name" value="KAS_I_II"/>
    <property type="match status" value="1"/>
</dbReference>
<feature type="active site" description="For beta-ketoacyl synthase activity" evidence="15">
    <location>
        <position position="196"/>
    </location>
</feature>
<evidence type="ECO:0000256" key="11">
    <source>
        <dbReference type="ARBA" id="ARBA00024006"/>
    </source>
</evidence>
<accession>A0A1H6FNB0</accession>
<evidence type="ECO:0000256" key="17">
    <source>
        <dbReference type="SAM" id="MobiDB-lite"/>
    </source>
</evidence>
<reference evidence="20" key="1">
    <citation type="submission" date="2016-10" db="EMBL/GenBank/DDBJ databases">
        <authorList>
            <person name="Varghese N."/>
            <person name="Submissions S."/>
        </authorList>
    </citation>
    <scope>NUCLEOTIDE SEQUENCE [LARGE SCALE GENOMIC DNA]</scope>
    <source>
        <strain evidence="20">ATCC 35263</strain>
    </source>
</reference>
<feature type="compositionally biased region" description="Polar residues" evidence="17">
    <location>
        <begin position="18"/>
        <end position="39"/>
    </location>
</feature>
<dbReference type="SUPFAM" id="SSF53901">
    <property type="entry name" value="Thiolase-like"/>
    <property type="match status" value="2"/>
</dbReference>
<dbReference type="Pfam" id="PF00109">
    <property type="entry name" value="ketoacyl-synt"/>
    <property type="match status" value="1"/>
</dbReference>
<dbReference type="InterPro" id="IPR018201">
    <property type="entry name" value="Ketoacyl_synth_AS"/>
</dbReference>
<evidence type="ECO:0000256" key="16">
    <source>
        <dbReference type="RuleBase" id="RU003694"/>
    </source>
</evidence>
<evidence type="ECO:0000256" key="12">
    <source>
        <dbReference type="ARBA" id="ARBA00047318"/>
    </source>
</evidence>
<evidence type="ECO:0000256" key="8">
    <source>
        <dbReference type="ARBA" id="ARBA00023098"/>
    </source>
</evidence>
<evidence type="ECO:0000256" key="7">
    <source>
        <dbReference type="ARBA" id="ARBA00022832"/>
    </source>
</evidence>
<dbReference type="InterPro" id="IPR016039">
    <property type="entry name" value="Thiolase-like"/>
</dbReference>
<comment type="catalytic activity">
    <reaction evidence="13 14">
        <text>a fatty acyl-[ACP] + malonyl-[ACP] + H(+) = a 3-oxoacyl-[ACP] + holo-[ACP] + CO2</text>
        <dbReference type="Rhea" id="RHEA:22836"/>
        <dbReference type="Rhea" id="RHEA-COMP:9623"/>
        <dbReference type="Rhea" id="RHEA-COMP:9685"/>
        <dbReference type="Rhea" id="RHEA-COMP:9916"/>
        <dbReference type="Rhea" id="RHEA-COMP:14125"/>
        <dbReference type="ChEBI" id="CHEBI:15378"/>
        <dbReference type="ChEBI" id="CHEBI:16526"/>
        <dbReference type="ChEBI" id="CHEBI:64479"/>
        <dbReference type="ChEBI" id="CHEBI:78449"/>
        <dbReference type="ChEBI" id="CHEBI:78776"/>
        <dbReference type="ChEBI" id="CHEBI:138651"/>
    </reaction>
</comment>
<evidence type="ECO:0000313" key="20">
    <source>
        <dbReference type="Proteomes" id="UP000222056"/>
    </source>
</evidence>
<dbReference type="PROSITE" id="PS52004">
    <property type="entry name" value="KS3_2"/>
    <property type="match status" value="1"/>
</dbReference>
<dbReference type="InterPro" id="IPR020841">
    <property type="entry name" value="PKS_Beta-ketoAc_synthase_dom"/>
</dbReference>
<evidence type="ECO:0000256" key="14">
    <source>
        <dbReference type="PIRNR" id="PIRNR000447"/>
    </source>
</evidence>
<comment type="catalytic activity">
    <reaction evidence="12 14">
        <text>(9Z)-hexadecenoyl-[ACP] + malonyl-[ACP] + H(+) = 3-oxo-(11Z)-octadecenoyl-[ACP] + holo-[ACP] + CO2</text>
        <dbReference type="Rhea" id="RHEA:55040"/>
        <dbReference type="Rhea" id="RHEA-COMP:9623"/>
        <dbReference type="Rhea" id="RHEA-COMP:9685"/>
        <dbReference type="Rhea" id="RHEA-COMP:10800"/>
        <dbReference type="Rhea" id="RHEA-COMP:14074"/>
        <dbReference type="ChEBI" id="CHEBI:15378"/>
        <dbReference type="ChEBI" id="CHEBI:16526"/>
        <dbReference type="ChEBI" id="CHEBI:64479"/>
        <dbReference type="ChEBI" id="CHEBI:78449"/>
        <dbReference type="ChEBI" id="CHEBI:83989"/>
        <dbReference type="ChEBI" id="CHEBI:138538"/>
        <dbReference type="EC" id="2.3.1.179"/>
    </reaction>
</comment>
<dbReference type="InterPro" id="IPR014030">
    <property type="entry name" value="Ketoacyl_synth_N"/>
</dbReference>
<proteinExistence type="inferred from homology"/>
<keyword evidence="9 14" id="KW-0275">Fatty acid biosynthesis</keyword>
<dbReference type="UniPathway" id="UPA00094"/>
<dbReference type="STRING" id="29539.SAMN02745716_1074"/>
<evidence type="ECO:0000256" key="3">
    <source>
        <dbReference type="ARBA" id="ARBA00012356"/>
    </source>
</evidence>
<comment type="pathway">
    <text evidence="1 14">Lipid metabolism; fatty acid biosynthesis.</text>
</comment>
<dbReference type="GO" id="GO:0004315">
    <property type="term" value="F:3-oxoacyl-[acyl-carrier-protein] synthase activity"/>
    <property type="evidence" value="ECO:0007669"/>
    <property type="project" value="UniProtKB-EC"/>
</dbReference>
<evidence type="ECO:0000256" key="13">
    <source>
        <dbReference type="ARBA" id="ARBA00047659"/>
    </source>
</evidence>
<keyword evidence="20" id="KW-1185">Reference proteome</keyword>
<keyword evidence="8" id="KW-0443">Lipid metabolism</keyword>
<evidence type="ECO:0000256" key="9">
    <source>
        <dbReference type="ARBA" id="ARBA00023160"/>
    </source>
</evidence>
<dbReference type="AlphaFoldDB" id="A0A1H6FNB0"/>
<dbReference type="EMBL" id="FNWJ01000001">
    <property type="protein sequence ID" value="SEH12389.1"/>
    <property type="molecule type" value="Genomic_DNA"/>
</dbReference>
<feature type="domain" description="Ketosynthase family 3 (KS3)" evidence="18">
    <location>
        <begin position="46"/>
        <end position="443"/>
    </location>
</feature>
<dbReference type="NCBIfam" id="NF005589">
    <property type="entry name" value="PRK07314.1"/>
    <property type="match status" value="1"/>
</dbReference>
<feature type="region of interest" description="Disordered" evidence="17">
    <location>
        <begin position="10"/>
        <end position="41"/>
    </location>
</feature>
<dbReference type="PIRSF" id="PIRSF000447">
    <property type="entry name" value="KAS_II"/>
    <property type="match status" value="1"/>
</dbReference>
<evidence type="ECO:0000256" key="4">
    <source>
        <dbReference type="ARBA" id="ARBA00014657"/>
    </source>
</evidence>
<evidence type="ECO:0000256" key="2">
    <source>
        <dbReference type="ARBA" id="ARBA00008467"/>
    </source>
</evidence>
<keyword evidence="7" id="KW-0276">Fatty acid metabolism</keyword>
<comment type="similarity">
    <text evidence="2 14 16">Belongs to the thiolase-like superfamily. Beta-ketoacyl-ACP synthases family.</text>
</comment>
<dbReference type="InterPro" id="IPR017568">
    <property type="entry name" value="3-oxoacyl-ACP_synth-2"/>
</dbReference>
<evidence type="ECO:0000256" key="15">
    <source>
        <dbReference type="PIRSR" id="PIRSR000447-1"/>
    </source>
</evidence>
<dbReference type="EC" id="2.3.1.179" evidence="3 14"/>
<name>A0A1H6FNB0_THEAL</name>
<dbReference type="PROSITE" id="PS00606">
    <property type="entry name" value="KS3_1"/>
    <property type="match status" value="1"/>
</dbReference>
<evidence type="ECO:0000313" key="19">
    <source>
        <dbReference type="EMBL" id="SEH12389.1"/>
    </source>
</evidence>
<gene>
    <name evidence="19" type="ORF">SAMN02745716_1074</name>
</gene>
<evidence type="ECO:0000256" key="5">
    <source>
        <dbReference type="ARBA" id="ARBA00022516"/>
    </source>
</evidence>
<dbReference type="PANTHER" id="PTHR11712">
    <property type="entry name" value="POLYKETIDE SYNTHASE-RELATED"/>
    <property type="match status" value="1"/>
</dbReference>
<dbReference type="Gene3D" id="3.40.47.10">
    <property type="match status" value="1"/>
</dbReference>
<evidence type="ECO:0000259" key="18">
    <source>
        <dbReference type="PROSITE" id="PS52004"/>
    </source>
</evidence>
<dbReference type="InterPro" id="IPR014031">
    <property type="entry name" value="Ketoacyl_synth_C"/>
</dbReference>
<protein>
    <recommendedName>
        <fullName evidence="4 14">3-oxoacyl-[acyl-carrier-protein] synthase 2</fullName>
        <ecNumber evidence="3 14">2.3.1.179</ecNumber>
    </recommendedName>
</protein>
<dbReference type="Proteomes" id="UP000222056">
    <property type="component" value="Unassembled WGS sequence"/>
</dbReference>
<dbReference type="GO" id="GO:0006633">
    <property type="term" value="P:fatty acid biosynthetic process"/>
    <property type="evidence" value="ECO:0007669"/>
    <property type="project" value="UniProtKB-UniPathway"/>
</dbReference>